<name>A0AAE3K4K4_9EURY</name>
<evidence type="ECO:0000256" key="3">
    <source>
        <dbReference type="ARBA" id="ARBA00022692"/>
    </source>
</evidence>
<keyword evidence="3 6" id="KW-0812">Transmembrane</keyword>
<reference evidence="7 8" key="1">
    <citation type="journal article" date="2022" name="Syst. Appl. Microbiol.">
        <title>Natronocalculus amylovorans gen. nov., sp. nov., and Natranaeroarchaeum aerophilus sp. nov., dominant culturable amylolytic natronoarchaea from hypersaline soda lakes in southwestern Siberia.</title>
        <authorList>
            <person name="Sorokin D.Y."/>
            <person name="Elcheninov A.G."/>
            <person name="Khizhniak T.V."/>
            <person name="Koenen M."/>
            <person name="Bale N.J."/>
            <person name="Damste J.S.S."/>
            <person name="Kublanov I.V."/>
        </authorList>
    </citation>
    <scope>NUCLEOTIDE SEQUENCE [LARGE SCALE GENOMIC DNA]</scope>
    <source>
        <strain evidence="7 8">AArc-St1-1</strain>
    </source>
</reference>
<evidence type="ECO:0000256" key="1">
    <source>
        <dbReference type="ARBA" id="ARBA00004141"/>
    </source>
</evidence>
<dbReference type="Pfam" id="PF00209">
    <property type="entry name" value="SNF"/>
    <property type="match status" value="2"/>
</dbReference>
<dbReference type="PANTHER" id="PTHR42948">
    <property type="entry name" value="TRANSPORTER"/>
    <property type="match status" value="1"/>
</dbReference>
<protein>
    <submittedName>
        <fullName evidence="7">Sodium-dependent transporter</fullName>
    </submittedName>
</protein>
<feature type="transmembrane region" description="Helical" evidence="6">
    <location>
        <begin position="414"/>
        <end position="433"/>
    </location>
</feature>
<evidence type="ECO:0000313" key="8">
    <source>
        <dbReference type="Proteomes" id="UP001202674"/>
    </source>
</evidence>
<dbReference type="PROSITE" id="PS50267">
    <property type="entry name" value="NA_NEUROTRAN_SYMP_3"/>
    <property type="match status" value="1"/>
</dbReference>
<feature type="transmembrane region" description="Helical" evidence="6">
    <location>
        <begin position="253"/>
        <end position="276"/>
    </location>
</feature>
<feature type="transmembrane region" description="Helical" evidence="6">
    <location>
        <begin position="372"/>
        <end position="393"/>
    </location>
</feature>
<dbReference type="NCBIfam" id="NF037979">
    <property type="entry name" value="Na_transp"/>
    <property type="match status" value="1"/>
</dbReference>
<feature type="transmembrane region" description="Helical" evidence="6">
    <location>
        <begin position="220"/>
        <end position="241"/>
    </location>
</feature>
<evidence type="ECO:0000256" key="2">
    <source>
        <dbReference type="ARBA" id="ARBA00022448"/>
    </source>
</evidence>
<keyword evidence="2" id="KW-0813">Transport</keyword>
<comment type="subcellular location">
    <subcellularLocation>
        <location evidence="1">Membrane</location>
        <topology evidence="1">Multi-pass membrane protein</topology>
    </subcellularLocation>
</comment>
<feature type="transmembrane region" description="Helical" evidence="6">
    <location>
        <begin position="90"/>
        <end position="114"/>
    </location>
</feature>
<keyword evidence="4 6" id="KW-1133">Transmembrane helix</keyword>
<accession>A0AAE3K4K4</accession>
<feature type="transmembrane region" description="Helical" evidence="6">
    <location>
        <begin position="343"/>
        <end position="360"/>
    </location>
</feature>
<evidence type="ECO:0000256" key="5">
    <source>
        <dbReference type="ARBA" id="ARBA00023136"/>
    </source>
</evidence>
<dbReference type="InterPro" id="IPR047218">
    <property type="entry name" value="YocR/YhdH-like"/>
</dbReference>
<comment type="caution">
    <text evidence="7">The sequence shown here is derived from an EMBL/GenBank/DDBJ whole genome shotgun (WGS) entry which is preliminary data.</text>
</comment>
<feature type="transmembrane region" description="Helical" evidence="6">
    <location>
        <begin position="44"/>
        <end position="69"/>
    </location>
</feature>
<gene>
    <name evidence="7" type="ORF">AArcSt11_06630</name>
</gene>
<dbReference type="CDD" id="cd10336">
    <property type="entry name" value="SLC6sbd_Tyt1-Like"/>
    <property type="match status" value="1"/>
</dbReference>
<dbReference type="PRINTS" id="PR00176">
    <property type="entry name" value="NANEUSMPORT"/>
</dbReference>
<proteinExistence type="predicted"/>
<keyword evidence="8" id="KW-1185">Reference proteome</keyword>
<dbReference type="InterPro" id="IPR000175">
    <property type="entry name" value="Na/ntran_symport"/>
</dbReference>
<sequence>MAESSASREQWATRLGFILAAVGSAVGLGNIWRFPFQIGQEGGGAFLLIYLLFVVLIGIPVILVEFVIGRRSKQSPVKAFSELGYGNWRYIGGLFVLTGLMIMSFYSVAAGWVLRYTGGSVTGAYFENPEAYFATVSEGTMTIALHGLFIALTAVIVAAGVKRGIELAVKAMIPALAVIMVVLIGYAATLDGAMAGYSWFLSPDLDVLAENWMSILPAAAGQAFFTLSLGMGVMITYASYLGEDRNLAEDSGWIAGLDTLIAVMAGLIIFPVLFAIGATPGDGGPGELFIGVGGAIAEIPGSHIVGFLFFGVVAIGALSSAISILEVLVSYLIDSYGVDRQKATYGMAGLIFLLGVPSAMDLDTLGLIDGITGGFMLPLGVFLLVIFVGWVFPHSDEELSKGLKSGAEGRLPQLWLWYVRTVVLVVVAIVLVFEAYNQLVAFGVIG</sequence>
<dbReference type="PANTHER" id="PTHR42948:SF1">
    <property type="entry name" value="TRANSPORTER"/>
    <property type="match status" value="1"/>
</dbReference>
<feature type="transmembrane region" description="Helical" evidence="6">
    <location>
        <begin position="143"/>
        <end position="161"/>
    </location>
</feature>
<evidence type="ECO:0000256" key="4">
    <source>
        <dbReference type="ARBA" id="ARBA00022989"/>
    </source>
</evidence>
<dbReference type="Proteomes" id="UP001202674">
    <property type="component" value="Unassembled WGS sequence"/>
</dbReference>
<keyword evidence="5 6" id="KW-0472">Membrane</keyword>
<dbReference type="GO" id="GO:0016020">
    <property type="term" value="C:membrane"/>
    <property type="evidence" value="ECO:0007669"/>
    <property type="project" value="UniProtKB-SubCell"/>
</dbReference>
<feature type="transmembrane region" description="Helical" evidence="6">
    <location>
        <begin position="12"/>
        <end position="32"/>
    </location>
</feature>
<feature type="transmembrane region" description="Helical" evidence="6">
    <location>
        <begin position="307"/>
        <end position="331"/>
    </location>
</feature>
<dbReference type="SUPFAM" id="SSF161070">
    <property type="entry name" value="SNF-like"/>
    <property type="match status" value="1"/>
</dbReference>
<dbReference type="RefSeq" id="WP_250595642.1">
    <property type="nucleotide sequence ID" value="NZ_JAKRVY010000002.1"/>
</dbReference>
<dbReference type="AlphaFoldDB" id="A0AAE3K4K4"/>
<feature type="transmembrane region" description="Helical" evidence="6">
    <location>
        <begin position="173"/>
        <end position="200"/>
    </location>
</feature>
<dbReference type="EMBL" id="JAKRVY010000002">
    <property type="protein sequence ID" value="MCL9813328.1"/>
    <property type="molecule type" value="Genomic_DNA"/>
</dbReference>
<evidence type="ECO:0000313" key="7">
    <source>
        <dbReference type="EMBL" id="MCL9813328.1"/>
    </source>
</evidence>
<evidence type="ECO:0000256" key="6">
    <source>
        <dbReference type="SAM" id="Phobius"/>
    </source>
</evidence>
<organism evidence="7 8">
    <name type="scientific">Natranaeroarchaeum aerophilus</name>
    <dbReference type="NCBI Taxonomy" id="2917711"/>
    <lineage>
        <taxon>Archaea</taxon>
        <taxon>Methanobacteriati</taxon>
        <taxon>Methanobacteriota</taxon>
        <taxon>Stenosarchaea group</taxon>
        <taxon>Halobacteria</taxon>
        <taxon>Halobacteriales</taxon>
        <taxon>Natronoarchaeaceae</taxon>
        <taxon>Natranaeroarchaeum</taxon>
    </lineage>
</organism>
<dbReference type="InterPro" id="IPR037272">
    <property type="entry name" value="SNS_sf"/>
</dbReference>